<proteinExistence type="predicted"/>
<accession>A0AAV8YTI6</accession>
<keyword evidence="1" id="KW-0472">Membrane</keyword>
<evidence type="ECO:0000313" key="2">
    <source>
        <dbReference type="EMBL" id="KAJ8953963.1"/>
    </source>
</evidence>
<evidence type="ECO:0000256" key="1">
    <source>
        <dbReference type="SAM" id="Phobius"/>
    </source>
</evidence>
<dbReference type="EMBL" id="JANEYF010001943">
    <property type="protein sequence ID" value="KAJ8953963.1"/>
    <property type="molecule type" value="Genomic_DNA"/>
</dbReference>
<organism evidence="2 3">
    <name type="scientific">Rhamnusium bicolor</name>
    <dbReference type="NCBI Taxonomy" id="1586634"/>
    <lineage>
        <taxon>Eukaryota</taxon>
        <taxon>Metazoa</taxon>
        <taxon>Ecdysozoa</taxon>
        <taxon>Arthropoda</taxon>
        <taxon>Hexapoda</taxon>
        <taxon>Insecta</taxon>
        <taxon>Pterygota</taxon>
        <taxon>Neoptera</taxon>
        <taxon>Endopterygota</taxon>
        <taxon>Coleoptera</taxon>
        <taxon>Polyphaga</taxon>
        <taxon>Cucujiformia</taxon>
        <taxon>Chrysomeloidea</taxon>
        <taxon>Cerambycidae</taxon>
        <taxon>Lepturinae</taxon>
        <taxon>Rhagiini</taxon>
        <taxon>Rhamnusium</taxon>
    </lineage>
</organism>
<keyword evidence="1" id="KW-0812">Transmembrane</keyword>
<dbReference type="AlphaFoldDB" id="A0AAV8YTI6"/>
<comment type="caution">
    <text evidence="2">The sequence shown here is derived from an EMBL/GenBank/DDBJ whole genome shotgun (WGS) entry which is preliminary data.</text>
</comment>
<dbReference type="Proteomes" id="UP001162156">
    <property type="component" value="Unassembled WGS sequence"/>
</dbReference>
<name>A0AAV8YTI6_9CUCU</name>
<feature type="transmembrane region" description="Helical" evidence="1">
    <location>
        <begin position="82"/>
        <end position="102"/>
    </location>
</feature>
<sequence>MQLSSAKIILGKVAATLGILQGLAWTFMTLIAIILYYWAPKIDAATTYSRLIETILYYKFIKDDDTSLLETNFIITTSNFNIAMWIYFVLSVLWCSLSFDLLTGMTVAARGYTLWLINIVFSIILIRESITAESVSNNNESLYSTIPRARIAGRPAS</sequence>
<evidence type="ECO:0000313" key="3">
    <source>
        <dbReference type="Proteomes" id="UP001162156"/>
    </source>
</evidence>
<feature type="transmembrane region" description="Helical" evidence="1">
    <location>
        <begin position="109"/>
        <end position="126"/>
    </location>
</feature>
<gene>
    <name evidence="2" type="ORF">NQ314_007185</name>
</gene>
<keyword evidence="3" id="KW-1185">Reference proteome</keyword>
<reference evidence="2" key="1">
    <citation type="journal article" date="2023" name="Insect Mol. Biol.">
        <title>Genome sequencing provides insights into the evolution of gene families encoding plant cell wall-degrading enzymes in longhorned beetles.</title>
        <authorList>
            <person name="Shin N.R."/>
            <person name="Okamura Y."/>
            <person name="Kirsch R."/>
            <person name="Pauchet Y."/>
        </authorList>
    </citation>
    <scope>NUCLEOTIDE SEQUENCE</scope>
    <source>
        <strain evidence="2">RBIC_L_NR</strain>
    </source>
</reference>
<keyword evidence="1" id="KW-1133">Transmembrane helix</keyword>
<feature type="transmembrane region" description="Helical" evidence="1">
    <location>
        <begin position="12"/>
        <end position="39"/>
    </location>
</feature>
<protein>
    <submittedName>
        <fullName evidence="2">Uncharacterized protein</fullName>
    </submittedName>
</protein>